<comment type="caution">
    <text evidence="1">The sequence shown here is derived from an EMBL/GenBank/DDBJ whole genome shotgun (WGS) entry which is preliminary data.</text>
</comment>
<gene>
    <name evidence="1" type="ORF">CR513_24801</name>
</gene>
<organism evidence="1 2">
    <name type="scientific">Mucuna pruriens</name>
    <name type="common">Velvet bean</name>
    <name type="synonym">Dolichos pruriens</name>
    <dbReference type="NCBI Taxonomy" id="157652"/>
    <lineage>
        <taxon>Eukaryota</taxon>
        <taxon>Viridiplantae</taxon>
        <taxon>Streptophyta</taxon>
        <taxon>Embryophyta</taxon>
        <taxon>Tracheophyta</taxon>
        <taxon>Spermatophyta</taxon>
        <taxon>Magnoliopsida</taxon>
        <taxon>eudicotyledons</taxon>
        <taxon>Gunneridae</taxon>
        <taxon>Pentapetalae</taxon>
        <taxon>rosids</taxon>
        <taxon>fabids</taxon>
        <taxon>Fabales</taxon>
        <taxon>Fabaceae</taxon>
        <taxon>Papilionoideae</taxon>
        <taxon>50 kb inversion clade</taxon>
        <taxon>NPAAA clade</taxon>
        <taxon>indigoferoid/millettioid clade</taxon>
        <taxon>Phaseoleae</taxon>
        <taxon>Mucuna</taxon>
    </lineage>
</organism>
<dbReference type="Proteomes" id="UP000257109">
    <property type="component" value="Unassembled WGS sequence"/>
</dbReference>
<dbReference type="OrthoDB" id="1937254at2759"/>
<keyword evidence="2" id="KW-1185">Reference proteome</keyword>
<dbReference type="EMBL" id="QJKJ01004722">
    <property type="protein sequence ID" value="RDX93001.1"/>
    <property type="molecule type" value="Genomic_DNA"/>
</dbReference>
<protein>
    <submittedName>
        <fullName evidence="1">Uncharacterized protein</fullName>
    </submittedName>
</protein>
<dbReference type="AlphaFoldDB" id="A0A371GR16"/>
<name>A0A371GR16_MUCPR</name>
<sequence length="156" mass="18130">MFSFALKRGKVESSINYEVGPSHLILSRKNYDHMRNLLPKSECVPKIAQLYIYDASNELQNRMHLCHELFVLQYPLIFLYGEIGYQENISIKDSDNDAQKKMVIEEIFPSKILATMLKVVLYNESLLETSLHLEFKENKLNLIALSMMEGCFNNFS</sequence>
<feature type="non-terminal residue" evidence="1">
    <location>
        <position position="1"/>
    </location>
</feature>
<dbReference type="PANTHER" id="PTHR45786">
    <property type="entry name" value="DNA BINDING PROTEIN-LIKE"/>
    <property type="match status" value="1"/>
</dbReference>
<dbReference type="PANTHER" id="PTHR45786:SF74">
    <property type="entry name" value="ATP-DEPENDENT DNA HELICASE"/>
    <property type="match status" value="1"/>
</dbReference>
<evidence type="ECO:0000313" key="2">
    <source>
        <dbReference type="Proteomes" id="UP000257109"/>
    </source>
</evidence>
<accession>A0A371GR16</accession>
<evidence type="ECO:0000313" key="1">
    <source>
        <dbReference type="EMBL" id="RDX93001.1"/>
    </source>
</evidence>
<proteinExistence type="predicted"/>
<reference evidence="1" key="1">
    <citation type="submission" date="2018-05" db="EMBL/GenBank/DDBJ databases">
        <title>Draft genome of Mucuna pruriens seed.</title>
        <authorList>
            <person name="Nnadi N.E."/>
            <person name="Vos R."/>
            <person name="Hasami M.H."/>
            <person name="Devisetty U.K."/>
            <person name="Aguiy J.C."/>
        </authorList>
    </citation>
    <scope>NUCLEOTIDE SEQUENCE [LARGE SCALE GENOMIC DNA]</scope>
    <source>
        <strain evidence="1">JCA_2017</strain>
    </source>
</reference>